<evidence type="ECO:0000313" key="4">
    <source>
        <dbReference type="Proteomes" id="UP000187406"/>
    </source>
</evidence>
<evidence type="ECO:0008006" key="5">
    <source>
        <dbReference type="Google" id="ProtNLM"/>
    </source>
</evidence>
<evidence type="ECO:0000256" key="2">
    <source>
        <dbReference type="SAM" id="SignalP"/>
    </source>
</evidence>
<evidence type="ECO:0000313" key="3">
    <source>
        <dbReference type="EMBL" id="GAV66400.1"/>
    </source>
</evidence>
<evidence type="ECO:0000256" key="1">
    <source>
        <dbReference type="SAM" id="Phobius"/>
    </source>
</evidence>
<dbReference type="PANTHER" id="PTHR35718">
    <property type="entry name" value="EXPRESSED PROTEIN"/>
    <property type="match status" value="1"/>
</dbReference>
<reference evidence="4" key="1">
    <citation type="submission" date="2016-04" db="EMBL/GenBank/DDBJ databases">
        <title>Cephalotus genome sequencing.</title>
        <authorList>
            <person name="Fukushima K."/>
            <person name="Hasebe M."/>
            <person name="Fang X."/>
        </authorList>
    </citation>
    <scope>NUCLEOTIDE SEQUENCE [LARGE SCALE GENOMIC DNA]</scope>
    <source>
        <strain evidence="4">cv. St1</strain>
    </source>
</reference>
<protein>
    <recommendedName>
        <fullName evidence="5">Transmembrane protein</fullName>
    </recommendedName>
</protein>
<sequence length="136" mass="14395">MIAKASFLLFLYTSTILSIARAQERAPHGLANENPVAFSPSAVEFFHPKTEDPDVSNQCATSYCSPLPLAAQVEATQAYESKVATSQKGKSGIGAGSIAGIVSGLAFVVLLTMSVYYVVINRRENASRAISVQPDA</sequence>
<feature type="signal peptide" evidence="2">
    <location>
        <begin position="1"/>
        <end position="22"/>
    </location>
</feature>
<proteinExistence type="predicted"/>
<dbReference type="PANTHER" id="PTHR35718:SF1">
    <property type="entry name" value="EXPRESSED PROTEIN"/>
    <property type="match status" value="1"/>
</dbReference>
<keyword evidence="4" id="KW-1185">Reference proteome</keyword>
<dbReference type="STRING" id="3775.A0A1Q3BEH3"/>
<gene>
    <name evidence="3" type="ORF">CFOL_v3_09910</name>
</gene>
<dbReference type="InParanoid" id="A0A1Q3BEH3"/>
<dbReference type="Proteomes" id="UP000187406">
    <property type="component" value="Unassembled WGS sequence"/>
</dbReference>
<keyword evidence="1" id="KW-1133">Transmembrane helix</keyword>
<feature type="chain" id="PRO_5012637005" description="Transmembrane protein" evidence="2">
    <location>
        <begin position="23"/>
        <end position="136"/>
    </location>
</feature>
<keyword evidence="1" id="KW-0812">Transmembrane</keyword>
<name>A0A1Q3BEH3_CEPFO</name>
<comment type="caution">
    <text evidence="3">The sequence shown here is derived from an EMBL/GenBank/DDBJ whole genome shotgun (WGS) entry which is preliminary data.</text>
</comment>
<feature type="transmembrane region" description="Helical" evidence="1">
    <location>
        <begin position="98"/>
        <end position="119"/>
    </location>
</feature>
<dbReference type="FunCoup" id="A0A1Q3BEH3">
    <property type="interactions" value="396"/>
</dbReference>
<organism evidence="3 4">
    <name type="scientific">Cephalotus follicularis</name>
    <name type="common">Albany pitcher plant</name>
    <dbReference type="NCBI Taxonomy" id="3775"/>
    <lineage>
        <taxon>Eukaryota</taxon>
        <taxon>Viridiplantae</taxon>
        <taxon>Streptophyta</taxon>
        <taxon>Embryophyta</taxon>
        <taxon>Tracheophyta</taxon>
        <taxon>Spermatophyta</taxon>
        <taxon>Magnoliopsida</taxon>
        <taxon>eudicotyledons</taxon>
        <taxon>Gunneridae</taxon>
        <taxon>Pentapetalae</taxon>
        <taxon>rosids</taxon>
        <taxon>fabids</taxon>
        <taxon>Oxalidales</taxon>
        <taxon>Cephalotaceae</taxon>
        <taxon>Cephalotus</taxon>
    </lineage>
</organism>
<keyword evidence="1" id="KW-0472">Membrane</keyword>
<dbReference type="OrthoDB" id="1929763at2759"/>
<accession>A0A1Q3BEH3</accession>
<dbReference type="EMBL" id="BDDD01000476">
    <property type="protein sequence ID" value="GAV66400.1"/>
    <property type="molecule type" value="Genomic_DNA"/>
</dbReference>
<keyword evidence="2" id="KW-0732">Signal</keyword>
<dbReference type="AlphaFoldDB" id="A0A1Q3BEH3"/>